<feature type="domain" description="DUF402" evidence="1">
    <location>
        <begin position="63"/>
        <end position="135"/>
    </location>
</feature>
<name>A0A9X3M5V0_9CORY</name>
<feature type="domain" description="DUF402" evidence="1">
    <location>
        <begin position="159"/>
        <end position="201"/>
    </location>
</feature>
<keyword evidence="3" id="KW-1185">Reference proteome</keyword>
<proteinExistence type="predicted"/>
<dbReference type="Gene3D" id="2.40.380.10">
    <property type="entry name" value="FomD-like"/>
    <property type="match status" value="1"/>
</dbReference>
<reference evidence="2" key="1">
    <citation type="submission" date="2022-02" db="EMBL/GenBank/DDBJ databases">
        <title>Corynebacterium sp. from urogenital microbiome.</title>
        <authorList>
            <person name="Cappelli E.A."/>
            <person name="Ribeiro T.G."/>
            <person name="Peixe L."/>
        </authorList>
    </citation>
    <scope>NUCLEOTIDE SEQUENCE</scope>
    <source>
        <strain evidence="2">C9Ua_112</strain>
    </source>
</reference>
<accession>A0A9X3M5V0</accession>
<dbReference type="Proteomes" id="UP001146505">
    <property type="component" value="Unassembled WGS sequence"/>
</dbReference>
<dbReference type="SUPFAM" id="SSF159234">
    <property type="entry name" value="FomD-like"/>
    <property type="match status" value="1"/>
</dbReference>
<dbReference type="RefSeq" id="WP_269954482.1">
    <property type="nucleotide sequence ID" value="NZ_JAKMUV010000001.1"/>
</dbReference>
<evidence type="ECO:0000259" key="1">
    <source>
        <dbReference type="Pfam" id="PF04167"/>
    </source>
</evidence>
<dbReference type="Pfam" id="PF04167">
    <property type="entry name" value="DUF402"/>
    <property type="match status" value="2"/>
</dbReference>
<sequence length="214" mass="24233">MADLHKVKQETFDIARAINIDPKGFERAVDAYELLSALPVTEHPCPVHPSPEHPSPEHPRPVLYMRRPTPGHPRFHYLESWLVPHLDIRLNKFHFFEGIEPMQDLYIDIAFIDIDDATTPATWRTRDLYVDVVTHLPEASSREQSQSSSNYAPGTSSKAKVQVLDLDELGEALLAGYITNEEARRALDSTQRLLDGLHEHGSVAEWLATQGVRL</sequence>
<evidence type="ECO:0000313" key="2">
    <source>
        <dbReference type="EMBL" id="MCZ9304088.1"/>
    </source>
</evidence>
<organism evidence="2 3">
    <name type="scientific">Corynebacterium macclintockiae</name>
    <dbReference type="NCBI Taxonomy" id="2913501"/>
    <lineage>
        <taxon>Bacteria</taxon>
        <taxon>Bacillati</taxon>
        <taxon>Actinomycetota</taxon>
        <taxon>Actinomycetes</taxon>
        <taxon>Mycobacteriales</taxon>
        <taxon>Corynebacteriaceae</taxon>
        <taxon>Corynebacterium</taxon>
    </lineage>
</organism>
<dbReference type="EMBL" id="JAKMUV010000001">
    <property type="protein sequence ID" value="MCZ9304088.1"/>
    <property type="molecule type" value="Genomic_DNA"/>
</dbReference>
<gene>
    <name evidence="2" type="ORF">L8U58_00790</name>
</gene>
<dbReference type="InterPro" id="IPR035930">
    <property type="entry name" value="FomD-like_sf"/>
</dbReference>
<dbReference type="GeneID" id="301812061"/>
<protein>
    <submittedName>
        <fullName evidence="2">DUF402 domain-containing protein</fullName>
    </submittedName>
</protein>
<evidence type="ECO:0000313" key="3">
    <source>
        <dbReference type="Proteomes" id="UP001146505"/>
    </source>
</evidence>
<comment type="caution">
    <text evidence="2">The sequence shown here is derived from an EMBL/GenBank/DDBJ whole genome shotgun (WGS) entry which is preliminary data.</text>
</comment>
<dbReference type="InterPro" id="IPR007295">
    <property type="entry name" value="DUF402"/>
</dbReference>
<dbReference type="AlphaFoldDB" id="A0A9X3M5V0"/>